<evidence type="ECO:0000313" key="3">
    <source>
        <dbReference type="Proteomes" id="UP001230220"/>
    </source>
</evidence>
<gene>
    <name evidence="2" type="ORF">J2S15_002258</name>
</gene>
<dbReference type="Proteomes" id="UP001230220">
    <property type="component" value="Unassembled WGS sequence"/>
</dbReference>
<protein>
    <submittedName>
        <fullName evidence="2">Membrane protein YdbS with pleckstrin-like domain</fullName>
    </submittedName>
</protein>
<evidence type="ECO:0000313" key="2">
    <source>
        <dbReference type="EMBL" id="MDQ0361508.1"/>
    </source>
</evidence>
<keyword evidence="1" id="KW-0812">Transmembrane</keyword>
<dbReference type="RefSeq" id="WP_307408298.1">
    <property type="nucleotide sequence ID" value="NZ_JAUSUR010000004.1"/>
</dbReference>
<keyword evidence="1" id="KW-1133">Transmembrane helix</keyword>
<reference evidence="2 3" key="1">
    <citation type="submission" date="2023-07" db="EMBL/GenBank/DDBJ databases">
        <title>Genomic Encyclopedia of Type Strains, Phase IV (KMG-IV): sequencing the most valuable type-strain genomes for metagenomic binning, comparative biology and taxonomic classification.</title>
        <authorList>
            <person name="Goeker M."/>
        </authorList>
    </citation>
    <scope>NUCLEOTIDE SEQUENCE [LARGE SCALE GENOMIC DNA]</scope>
    <source>
        <strain evidence="2 3">DSM 16784</strain>
    </source>
</reference>
<comment type="caution">
    <text evidence="2">The sequence shown here is derived from an EMBL/GenBank/DDBJ whole genome shotgun (WGS) entry which is preliminary data.</text>
</comment>
<organism evidence="2 3">
    <name type="scientific">Breznakia pachnodae</name>
    <dbReference type="NCBI Taxonomy" id="265178"/>
    <lineage>
        <taxon>Bacteria</taxon>
        <taxon>Bacillati</taxon>
        <taxon>Bacillota</taxon>
        <taxon>Erysipelotrichia</taxon>
        <taxon>Erysipelotrichales</taxon>
        <taxon>Erysipelotrichaceae</taxon>
        <taxon>Breznakia</taxon>
    </lineage>
</organism>
<keyword evidence="1" id="KW-0472">Membrane</keyword>
<feature type="transmembrane region" description="Helical" evidence="1">
    <location>
        <begin position="44"/>
        <end position="63"/>
    </location>
</feature>
<name>A0ABU0E484_9FIRM</name>
<sequence length="82" mass="9495">MNKKKEKWIIVKNKITYLFLLVVPIGIAKILLYDIGSLPNISELVFNVFVSIMLMIIGISFFVKFNTYSYIMNPDHPKPKDS</sequence>
<dbReference type="EMBL" id="JAUSUR010000004">
    <property type="protein sequence ID" value="MDQ0361508.1"/>
    <property type="molecule type" value="Genomic_DNA"/>
</dbReference>
<proteinExistence type="predicted"/>
<feature type="transmembrane region" description="Helical" evidence="1">
    <location>
        <begin position="15"/>
        <end position="32"/>
    </location>
</feature>
<accession>A0ABU0E484</accession>
<keyword evidence="3" id="KW-1185">Reference proteome</keyword>
<evidence type="ECO:0000256" key="1">
    <source>
        <dbReference type="SAM" id="Phobius"/>
    </source>
</evidence>